<dbReference type="RefSeq" id="XP_033424713.1">
    <property type="nucleotide sequence ID" value="XM_033571398.1"/>
</dbReference>
<proteinExistence type="predicted"/>
<feature type="domain" description="Serine hydrolase" evidence="2">
    <location>
        <begin position="1"/>
        <end position="215"/>
    </location>
</feature>
<dbReference type="OrthoDB" id="414698at2759"/>
<dbReference type="PANTHER" id="PTHR48070:SF1">
    <property type="entry name" value="SERINE HYDROLASE FSH DOMAIN-CONTAINING PROTEIN"/>
    <property type="match status" value="1"/>
</dbReference>
<evidence type="ECO:0000259" key="2">
    <source>
        <dbReference type="Pfam" id="PF03959"/>
    </source>
</evidence>
<organism evidence="3 4">
    <name type="scientific">Aspergillus tanneri</name>
    <dbReference type="NCBI Taxonomy" id="1220188"/>
    <lineage>
        <taxon>Eukaryota</taxon>
        <taxon>Fungi</taxon>
        <taxon>Dikarya</taxon>
        <taxon>Ascomycota</taxon>
        <taxon>Pezizomycotina</taxon>
        <taxon>Eurotiomycetes</taxon>
        <taxon>Eurotiomycetidae</taxon>
        <taxon>Eurotiales</taxon>
        <taxon>Aspergillaceae</taxon>
        <taxon>Aspergillus</taxon>
        <taxon>Aspergillus subgen. Circumdati</taxon>
    </lineage>
</organism>
<accession>A0A5M9MEE1</accession>
<dbReference type="EMBL" id="QUQM01000007">
    <property type="protein sequence ID" value="KAA8645352.1"/>
    <property type="molecule type" value="Genomic_DNA"/>
</dbReference>
<dbReference type="AlphaFoldDB" id="A0A5M9MEE1"/>
<dbReference type="VEuPathDB" id="FungiDB:EYZ11_006903"/>
<dbReference type="GO" id="GO:0044550">
    <property type="term" value="P:secondary metabolite biosynthetic process"/>
    <property type="evidence" value="ECO:0007669"/>
    <property type="project" value="TreeGrafter"/>
</dbReference>
<name>A0A5M9MEE1_9EURO</name>
<dbReference type="Gene3D" id="3.40.50.1820">
    <property type="entry name" value="alpha/beta hydrolase"/>
    <property type="match status" value="1"/>
</dbReference>
<dbReference type="PANTHER" id="PTHR48070">
    <property type="entry name" value="ESTERASE OVCA2"/>
    <property type="match status" value="1"/>
</dbReference>
<dbReference type="InterPro" id="IPR029058">
    <property type="entry name" value="AB_hydrolase_fold"/>
</dbReference>
<comment type="caution">
    <text evidence="3">The sequence shown here is derived from an EMBL/GenBank/DDBJ whole genome shotgun (WGS) entry which is preliminary data.</text>
</comment>
<keyword evidence="1" id="KW-0378">Hydrolase</keyword>
<dbReference type="GO" id="GO:0016787">
    <property type="term" value="F:hydrolase activity"/>
    <property type="evidence" value="ECO:0007669"/>
    <property type="project" value="UniProtKB-KW"/>
</dbReference>
<dbReference type="Proteomes" id="UP000324241">
    <property type="component" value="Unassembled WGS sequence"/>
</dbReference>
<evidence type="ECO:0000313" key="4">
    <source>
        <dbReference type="Proteomes" id="UP000324241"/>
    </source>
</evidence>
<dbReference type="GO" id="GO:0005634">
    <property type="term" value="C:nucleus"/>
    <property type="evidence" value="ECO:0007669"/>
    <property type="project" value="TreeGrafter"/>
</dbReference>
<evidence type="ECO:0000256" key="1">
    <source>
        <dbReference type="ARBA" id="ARBA00022801"/>
    </source>
</evidence>
<dbReference type="GO" id="GO:0005737">
    <property type="term" value="C:cytoplasm"/>
    <property type="evidence" value="ECO:0007669"/>
    <property type="project" value="TreeGrafter"/>
</dbReference>
<gene>
    <name evidence="3" type="ORF">ATNIH1004_006771</name>
</gene>
<evidence type="ECO:0000313" key="3">
    <source>
        <dbReference type="EMBL" id="KAA8645352.1"/>
    </source>
</evidence>
<reference evidence="3 4" key="1">
    <citation type="submission" date="2019-08" db="EMBL/GenBank/DDBJ databases">
        <title>The genome sequence of a newly discovered highly antifungal drug resistant Aspergillus species, Aspergillus tanneri NIH 1004.</title>
        <authorList>
            <person name="Mounaud S."/>
            <person name="Singh I."/>
            <person name="Joardar V."/>
            <person name="Pakala S."/>
            <person name="Pakala S."/>
            <person name="Venepally P."/>
            <person name="Chung J.K."/>
            <person name="Losada L."/>
            <person name="Nierman W.C."/>
        </authorList>
    </citation>
    <scope>NUCLEOTIDE SEQUENCE [LARGE SCALE GENOMIC DNA]</scope>
    <source>
        <strain evidence="3 4">NIH1004</strain>
    </source>
</reference>
<sequence length="233" mass="25747">MRNLPRIACFHGGGSTSSIFSIQSAQLSELLANEFEFVFFDGPFDRSAGPGVLPAFRGHGPYHSWFTVDDTGQELPDGGGFGNRDENGISRVWKLIEAKGAGGDWVGVMGFSQGTRVAGGLLLDQQRRKAKGESIPREFDLRFGVMCMGGGAPMESEMSQGAESSELVRTPTLHVHGLKDMFLMLGQHQLATYYDPKTATLYEVDYHHAMPWVRAEVDRFAELFRKTYMNTKG</sequence>
<dbReference type="SUPFAM" id="SSF53474">
    <property type="entry name" value="alpha/beta-Hydrolases"/>
    <property type="match status" value="1"/>
</dbReference>
<dbReference type="InterPro" id="IPR005645">
    <property type="entry name" value="FSH-like_dom"/>
</dbReference>
<dbReference type="Pfam" id="PF03959">
    <property type="entry name" value="FSH1"/>
    <property type="match status" value="1"/>
</dbReference>
<protein>
    <recommendedName>
        <fullName evidence="2">Serine hydrolase domain-containing protein</fullName>
    </recommendedName>
</protein>
<dbReference type="GeneID" id="54329473"/>
<dbReference type="InterPro" id="IPR050593">
    <property type="entry name" value="LovG"/>
</dbReference>